<keyword evidence="4" id="KW-0328">Glycosyltransferase</keyword>
<feature type="domain" description="O-GlcNAc transferase C-terminal" evidence="9">
    <location>
        <begin position="366"/>
        <end position="521"/>
    </location>
</feature>
<dbReference type="InterPro" id="IPR029489">
    <property type="entry name" value="OGT/SEC/SPY_C"/>
</dbReference>
<dbReference type="PROSITE" id="PS50005">
    <property type="entry name" value="TPR"/>
    <property type="match status" value="3"/>
</dbReference>
<accession>A0A433IZ59</accession>
<reference evidence="10 11" key="1">
    <citation type="submission" date="2018-12" db="EMBL/GenBank/DDBJ databases">
        <authorList>
            <person name="Yang Y."/>
        </authorList>
    </citation>
    <scope>NUCLEOTIDE SEQUENCE [LARGE SCALE GENOMIC DNA]</scope>
    <source>
        <strain evidence="10 11">GSF71</strain>
    </source>
</reference>
<dbReference type="InterPro" id="IPR011990">
    <property type="entry name" value="TPR-like_helical_dom_sf"/>
</dbReference>
<feature type="repeat" description="TPR" evidence="8">
    <location>
        <begin position="86"/>
        <end position="119"/>
    </location>
</feature>
<name>A0A433IZ59_9PROT</name>
<dbReference type="AlphaFoldDB" id="A0A433IZ59"/>
<evidence type="ECO:0000256" key="5">
    <source>
        <dbReference type="ARBA" id="ARBA00022679"/>
    </source>
</evidence>
<keyword evidence="6" id="KW-0677">Repeat</keyword>
<keyword evidence="7 8" id="KW-0802">TPR repeat</keyword>
<feature type="domain" description="O-GlcNAc transferase C-terminal" evidence="9">
    <location>
        <begin position="544"/>
        <end position="714"/>
    </location>
</feature>
<dbReference type="Proteomes" id="UP000280346">
    <property type="component" value="Unassembled WGS sequence"/>
</dbReference>
<dbReference type="Gene3D" id="1.25.40.10">
    <property type="entry name" value="Tetratricopeptide repeat domain"/>
    <property type="match status" value="3"/>
</dbReference>
<comment type="pathway">
    <text evidence="1">Protein modification; protein glycosylation.</text>
</comment>
<dbReference type="Gene3D" id="3.40.50.11380">
    <property type="match status" value="1"/>
</dbReference>
<evidence type="ECO:0000256" key="6">
    <source>
        <dbReference type="ARBA" id="ARBA00022737"/>
    </source>
</evidence>
<dbReference type="SUPFAM" id="SSF53756">
    <property type="entry name" value="UDP-Glycosyltransferase/glycogen phosphorylase"/>
    <property type="match status" value="1"/>
</dbReference>
<dbReference type="Pfam" id="PF13432">
    <property type="entry name" value="TPR_16"/>
    <property type="match status" value="2"/>
</dbReference>
<evidence type="ECO:0000256" key="7">
    <source>
        <dbReference type="ARBA" id="ARBA00022803"/>
    </source>
</evidence>
<dbReference type="InterPro" id="IPR019734">
    <property type="entry name" value="TPR_rpt"/>
</dbReference>
<dbReference type="Pfam" id="PF13844">
    <property type="entry name" value="Glyco_transf_41"/>
    <property type="match status" value="2"/>
</dbReference>
<evidence type="ECO:0000313" key="11">
    <source>
        <dbReference type="Proteomes" id="UP000280346"/>
    </source>
</evidence>
<keyword evidence="11" id="KW-1185">Reference proteome</keyword>
<evidence type="ECO:0000313" key="10">
    <source>
        <dbReference type="EMBL" id="RUQ60053.1"/>
    </source>
</evidence>
<evidence type="ECO:0000256" key="1">
    <source>
        <dbReference type="ARBA" id="ARBA00004922"/>
    </source>
</evidence>
<feature type="repeat" description="TPR" evidence="8">
    <location>
        <begin position="155"/>
        <end position="188"/>
    </location>
</feature>
<sequence length="739" mass="81641">MASMSNAETRLFRTPLSLEQALVQVDGLLAAGRWSDARQHCSAILSLWPDQPDALLRLCRIAGKTDGPAAALDRIRRMVAAQPGLMDVYAHLGAALKGLERTEDAAAGYARAIAIAPVDSAEIHYNLGNLLRTTGRPAEAAARYRQAIALRPDFPEAWFNQGVALRSLDRLEDAAVAYRNAIALRPDHSKARINLANTLVKLDRHADAVPHYEAALALGMDEAAHHGALAGALETLGRRREAEAALRRGLLRWPETTEFHGLLGRILSSQGRMIEAEACYLRLANQPSCPPDILISLCGVDSARGDPDRSRAWCERALEVDPDSEVAMRNLLLNLAYQSHDPAMVFAEHRRHGDRFARPHHAEAKPHGNLPDPNRRLRIGYLSYDFRNHAVARNLLPVLSAHDHRAVEVFCYACSTISDSITASFQHHADHWRPVADISDDAIADRIRADGIDILVSLAGRFDGNRPLVCARRPAPVQISFHDVATSGMEVMDYLVADAALCPRDSAERFTERILRLPSFYITTPLRHAPDPMPPPMAVTGAPTFGSFNNPAKVTGEVLDLWARLLDRLPTARLVLKYLDRYESPDLRDRTLSRLAAAGVDTRRVQLMASVDRMVSHLALYDRIDVALDPFPFCGSTTTFEALWMGVPVVTLPRGTMVSRWSAAMLKTLEMTDLIAGDKDEYVAIAARLAADLPRLSAMRSGLRAQVRASPLCDGPLKARQMERLYRAVWRRWCAARGS</sequence>
<evidence type="ECO:0000256" key="4">
    <source>
        <dbReference type="ARBA" id="ARBA00022676"/>
    </source>
</evidence>
<proteinExistence type="inferred from homology"/>
<dbReference type="EC" id="2.4.1.255" evidence="3"/>
<evidence type="ECO:0000256" key="3">
    <source>
        <dbReference type="ARBA" id="ARBA00011970"/>
    </source>
</evidence>
<protein>
    <recommendedName>
        <fullName evidence="3">protein O-GlcNAc transferase</fullName>
        <ecNumber evidence="3">2.4.1.255</ecNumber>
    </recommendedName>
</protein>
<keyword evidence="5 10" id="KW-0808">Transferase</keyword>
<evidence type="ECO:0000256" key="2">
    <source>
        <dbReference type="ARBA" id="ARBA00005386"/>
    </source>
</evidence>
<evidence type="ECO:0000259" key="9">
    <source>
        <dbReference type="Pfam" id="PF13844"/>
    </source>
</evidence>
<dbReference type="InterPro" id="IPR051939">
    <property type="entry name" value="Glycosyltr_41/O-GlcNAc_trsf"/>
</dbReference>
<dbReference type="EMBL" id="RZIJ01000057">
    <property type="protein sequence ID" value="RUQ60053.1"/>
    <property type="molecule type" value="Genomic_DNA"/>
</dbReference>
<dbReference type="SUPFAM" id="SSF48452">
    <property type="entry name" value="TPR-like"/>
    <property type="match status" value="2"/>
</dbReference>
<comment type="similarity">
    <text evidence="2">Belongs to the glycosyltransferase 41 family. O-GlcNAc transferase subfamily.</text>
</comment>
<dbReference type="PANTHER" id="PTHR44835:SF1">
    <property type="entry name" value="PROTEIN O-GLCNAC TRANSFERASE"/>
    <property type="match status" value="1"/>
</dbReference>
<evidence type="ECO:0000256" key="8">
    <source>
        <dbReference type="PROSITE-ProRule" id="PRU00339"/>
    </source>
</evidence>
<organism evidence="10 11">
    <name type="scientific">Azospirillum doebereinerae</name>
    <dbReference type="NCBI Taxonomy" id="92933"/>
    <lineage>
        <taxon>Bacteria</taxon>
        <taxon>Pseudomonadati</taxon>
        <taxon>Pseudomonadota</taxon>
        <taxon>Alphaproteobacteria</taxon>
        <taxon>Rhodospirillales</taxon>
        <taxon>Azospirillaceae</taxon>
        <taxon>Azospirillum</taxon>
    </lineage>
</organism>
<dbReference type="OrthoDB" id="146908at2"/>
<feature type="repeat" description="TPR" evidence="8">
    <location>
        <begin position="121"/>
        <end position="154"/>
    </location>
</feature>
<dbReference type="GO" id="GO:0097363">
    <property type="term" value="F:protein O-acetylglucosaminyltransferase activity"/>
    <property type="evidence" value="ECO:0007669"/>
    <property type="project" value="UniProtKB-EC"/>
</dbReference>
<comment type="caution">
    <text evidence="10">The sequence shown here is derived from an EMBL/GenBank/DDBJ whole genome shotgun (WGS) entry which is preliminary data.</text>
</comment>
<gene>
    <name evidence="10" type="ORF">EJ913_30790</name>
</gene>
<dbReference type="Gene3D" id="3.40.50.2000">
    <property type="entry name" value="Glycogen Phosphorylase B"/>
    <property type="match status" value="1"/>
</dbReference>
<dbReference type="PANTHER" id="PTHR44835">
    <property type="entry name" value="UDP-N-ACETYLGLUCOSAMINE--PEPTIDE N-ACETYLGLUCOSAMINYLTRANSFERASE SPINDLY-RELATED"/>
    <property type="match status" value="1"/>
</dbReference>
<dbReference type="SMART" id="SM00028">
    <property type="entry name" value="TPR"/>
    <property type="match status" value="7"/>
</dbReference>